<keyword evidence="6" id="KW-0418">Kinase</keyword>
<keyword evidence="5 11" id="KW-0547">Nucleotide-binding</keyword>
<dbReference type="InterPro" id="IPR055175">
    <property type="entry name" value="ACK/TNK-like_SAM"/>
</dbReference>
<dbReference type="GO" id="GO:0050793">
    <property type="term" value="P:regulation of developmental process"/>
    <property type="evidence" value="ECO:0007669"/>
    <property type="project" value="UniProtKB-ARBA"/>
</dbReference>
<keyword evidence="3" id="KW-0728">SH3 domain</keyword>
<evidence type="ECO:0000256" key="7">
    <source>
        <dbReference type="ARBA" id="ARBA00022840"/>
    </source>
</evidence>
<reference evidence="15" key="1">
    <citation type="submission" date="2021-06" db="EMBL/GenBank/DDBJ databases">
        <authorList>
            <person name="Hodson N. C."/>
            <person name="Mongue J. A."/>
            <person name="Jaron S. K."/>
        </authorList>
    </citation>
    <scope>NUCLEOTIDE SEQUENCE</scope>
</reference>
<dbReference type="InterPro" id="IPR015940">
    <property type="entry name" value="UBA"/>
</dbReference>
<evidence type="ECO:0000256" key="8">
    <source>
        <dbReference type="ARBA" id="ARBA00023136"/>
    </source>
</evidence>
<dbReference type="GO" id="GO:0012505">
    <property type="term" value="C:endomembrane system"/>
    <property type="evidence" value="ECO:0007669"/>
    <property type="project" value="UniProtKB-SubCell"/>
</dbReference>
<evidence type="ECO:0000259" key="14">
    <source>
        <dbReference type="PROSITE" id="PS50030"/>
    </source>
</evidence>
<dbReference type="InterPro" id="IPR000719">
    <property type="entry name" value="Prot_kinase_dom"/>
</dbReference>
<feature type="domain" description="UBA" evidence="14">
    <location>
        <begin position="635"/>
        <end position="678"/>
    </location>
</feature>
<organism evidence="15 16">
    <name type="scientific">Allacma fusca</name>
    <dbReference type="NCBI Taxonomy" id="39272"/>
    <lineage>
        <taxon>Eukaryota</taxon>
        <taxon>Metazoa</taxon>
        <taxon>Ecdysozoa</taxon>
        <taxon>Arthropoda</taxon>
        <taxon>Hexapoda</taxon>
        <taxon>Collembola</taxon>
        <taxon>Symphypleona</taxon>
        <taxon>Sminthuridae</taxon>
        <taxon>Allacma</taxon>
    </lineage>
</organism>
<feature type="region of interest" description="Disordered" evidence="12">
    <location>
        <begin position="88"/>
        <end position="109"/>
    </location>
</feature>
<evidence type="ECO:0000256" key="10">
    <source>
        <dbReference type="ARBA" id="ARBA00051243"/>
    </source>
</evidence>
<gene>
    <name evidence="15" type="ORF">AFUS01_LOCUS20233</name>
</gene>
<evidence type="ECO:0000256" key="9">
    <source>
        <dbReference type="ARBA" id="ARBA00023137"/>
    </source>
</evidence>
<dbReference type="FunFam" id="1.10.510.10:FF:001512">
    <property type="entry name" value="Receptor tyrosine-protein kinase erbB-2"/>
    <property type="match status" value="1"/>
</dbReference>
<dbReference type="PROSITE" id="PS50030">
    <property type="entry name" value="UBA"/>
    <property type="match status" value="1"/>
</dbReference>
<dbReference type="EC" id="2.7.10.2" evidence="2"/>
<evidence type="ECO:0000256" key="3">
    <source>
        <dbReference type="ARBA" id="ARBA00022443"/>
    </source>
</evidence>
<keyword evidence="16" id="KW-1185">Reference proteome</keyword>
<dbReference type="Proteomes" id="UP000708208">
    <property type="component" value="Unassembled WGS sequence"/>
</dbReference>
<evidence type="ECO:0000256" key="12">
    <source>
        <dbReference type="SAM" id="MobiDB-lite"/>
    </source>
</evidence>
<dbReference type="InterPro" id="IPR050198">
    <property type="entry name" value="Non-receptor_tyrosine_kinases"/>
</dbReference>
<dbReference type="EMBL" id="CAJVCH010217018">
    <property type="protein sequence ID" value="CAG7731657.1"/>
    <property type="molecule type" value="Genomic_DNA"/>
</dbReference>
<dbReference type="InterPro" id="IPR001245">
    <property type="entry name" value="Ser-Thr/Tyr_kinase_cat_dom"/>
</dbReference>
<dbReference type="OrthoDB" id="635774at2759"/>
<dbReference type="GO" id="GO:0030182">
    <property type="term" value="P:neuron differentiation"/>
    <property type="evidence" value="ECO:0007669"/>
    <property type="project" value="UniProtKB-ARBA"/>
</dbReference>
<dbReference type="PANTHER" id="PTHR24418">
    <property type="entry name" value="TYROSINE-PROTEIN KINASE"/>
    <property type="match status" value="1"/>
</dbReference>
<evidence type="ECO:0000259" key="13">
    <source>
        <dbReference type="PROSITE" id="PS50011"/>
    </source>
</evidence>
<evidence type="ECO:0000313" key="15">
    <source>
        <dbReference type="EMBL" id="CAG7731657.1"/>
    </source>
</evidence>
<evidence type="ECO:0000256" key="4">
    <source>
        <dbReference type="ARBA" id="ARBA00022679"/>
    </source>
</evidence>
<dbReference type="GO" id="GO:0004714">
    <property type="term" value="F:transmembrane receptor protein tyrosine kinase activity"/>
    <property type="evidence" value="ECO:0007669"/>
    <property type="project" value="UniProtKB-EC"/>
</dbReference>
<feature type="domain" description="Protein kinase" evidence="13">
    <location>
        <begin position="128"/>
        <end position="393"/>
    </location>
</feature>
<dbReference type="Pfam" id="PF07714">
    <property type="entry name" value="PK_Tyr_Ser-Thr"/>
    <property type="match status" value="1"/>
</dbReference>
<dbReference type="GO" id="GO:0051130">
    <property type="term" value="P:positive regulation of cellular component organization"/>
    <property type="evidence" value="ECO:0007669"/>
    <property type="project" value="UniProtKB-ARBA"/>
</dbReference>
<keyword evidence="4" id="KW-0808">Transferase</keyword>
<keyword evidence="8" id="KW-0472">Membrane</keyword>
<proteinExistence type="predicted"/>
<evidence type="ECO:0000256" key="5">
    <source>
        <dbReference type="ARBA" id="ARBA00022741"/>
    </source>
</evidence>
<feature type="binding site" evidence="11">
    <location>
        <position position="160"/>
    </location>
    <ligand>
        <name>ATP</name>
        <dbReference type="ChEBI" id="CHEBI:30616"/>
    </ligand>
</feature>
<name>A0A8J2P9Y4_9HEXA</name>
<dbReference type="Pfam" id="PF22931">
    <property type="entry name" value="SAM_TNK"/>
    <property type="match status" value="1"/>
</dbReference>
<evidence type="ECO:0000256" key="6">
    <source>
        <dbReference type="ARBA" id="ARBA00022777"/>
    </source>
</evidence>
<evidence type="ECO:0000256" key="2">
    <source>
        <dbReference type="ARBA" id="ARBA00011903"/>
    </source>
</evidence>
<evidence type="ECO:0000256" key="11">
    <source>
        <dbReference type="PROSITE-ProRule" id="PRU10141"/>
    </source>
</evidence>
<accession>A0A8J2P9Y4</accession>
<dbReference type="InterPro" id="IPR017441">
    <property type="entry name" value="Protein_kinase_ATP_BS"/>
</dbReference>
<dbReference type="GO" id="GO:0005524">
    <property type="term" value="F:ATP binding"/>
    <property type="evidence" value="ECO:0007669"/>
    <property type="project" value="UniProtKB-UniRule"/>
</dbReference>
<dbReference type="GO" id="GO:0048468">
    <property type="term" value="P:cell development"/>
    <property type="evidence" value="ECO:0007669"/>
    <property type="project" value="UniProtKB-ARBA"/>
</dbReference>
<feature type="region of interest" description="Disordered" evidence="12">
    <location>
        <begin position="548"/>
        <end position="570"/>
    </location>
</feature>
<comment type="caution">
    <text evidence="15">The sequence shown here is derived from an EMBL/GenBank/DDBJ whole genome shotgun (WGS) entry which is preliminary data.</text>
</comment>
<evidence type="ECO:0000256" key="1">
    <source>
        <dbReference type="ARBA" id="ARBA00004308"/>
    </source>
</evidence>
<sequence length="679" mass="76801">MSDDFLKLLREAELSRFYVRLRDELHITRLEHFDHVEPEDLQKIGIDDQSVKTLLKLARKHRIAKKQLSLINKLTLLSVRTSTNCKSHQKSLQGVSAPAASNDGGRSSDVNINESGNRITCLIDLKDLNLGRKLGDGFFGEILEAEWLTPNGRHLQVAVKVLKEERMMERRALSEFLKEVESMQHLYHTNLISLHGVVLSPLLIVTELAPLGNLQDFLRKQCRQISILEIWNWAMQVLSGMEYLHSQRYIHRELSSRTILLVSKSTIKLGEFKLMVPLPPNEHYWIMPNGQKITWPLTAPECLTSKKFSYASDIWMFGVILWELFTFGEIPWKGLTGTQIAQKIIEGKCLIQPEACPCEVYGFIRKCWCAHPEKRPAVQEIFRCVLMTSLRFIRTNAKLRKGTKISPSCVSKFLHIDRKIPLQPFRTSPNSRENSQRQRCWLPDADLKKFSSAVQKQFNKSKQIGQQFDSNLQLAPDRGSPSRLLENSVPTVSEAFCSDEILIDINASNENIAHHHEVFAPAKPKLPKEKSESEDQGLSFFKSQLPMDQPPRILPPLPTAPPPALTRKSSRKVIEKPVTTYLCRSLPSTPPYDLLRGVSSQSNFSETVATLSELVPGAPADYVWKALNYTDGNVSDAEKLLKIEQLVKLGLGSQSKCKNILTLTNWNLEAAASALLGSS</sequence>
<dbReference type="AlphaFoldDB" id="A0A8J2P9Y4"/>
<comment type="subcellular location">
    <subcellularLocation>
        <location evidence="1">Endomembrane system</location>
    </subcellularLocation>
</comment>
<keyword evidence="7 11" id="KW-0067">ATP-binding</keyword>
<dbReference type="GO" id="GO:0002009">
    <property type="term" value="P:morphogenesis of an epithelium"/>
    <property type="evidence" value="ECO:0007669"/>
    <property type="project" value="UniProtKB-ARBA"/>
</dbReference>
<protein>
    <recommendedName>
        <fullName evidence="2">non-specific protein-tyrosine kinase</fullName>
        <ecNumber evidence="2">2.7.10.2</ecNumber>
    </recommendedName>
</protein>
<keyword evidence="9" id="KW-0829">Tyrosine-protein kinase</keyword>
<comment type="catalytic activity">
    <reaction evidence="10">
        <text>L-tyrosyl-[protein] + ATP = O-phospho-L-tyrosyl-[protein] + ADP + H(+)</text>
        <dbReference type="Rhea" id="RHEA:10596"/>
        <dbReference type="Rhea" id="RHEA-COMP:10136"/>
        <dbReference type="Rhea" id="RHEA-COMP:20101"/>
        <dbReference type="ChEBI" id="CHEBI:15378"/>
        <dbReference type="ChEBI" id="CHEBI:30616"/>
        <dbReference type="ChEBI" id="CHEBI:46858"/>
        <dbReference type="ChEBI" id="CHEBI:61978"/>
        <dbReference type="ChEBI" id="CHEBI:456216"/>
        <dbReference type="EC" id="2.7.10.1"/>
    </reaction>
</comment>
<feature type="compositionally biased region" description="Pro residues" evidence="12">
    <location>
        <begin position="548"/>
        <end position="564"/>
    </location>
</feature>
<dbReference type="PROSITE" id="PS00107">
    <property type="entry name" value="PROTEIN_KINASE_ATP"/>
    <property type="match status" value="1"/>
</dbReference>
<evidence type="ECO:0000313" key="16">
    <source>
        <dbReference type="Proteomes" id="UP000708208"/>
    </source>
</evidence>
<dbReference type="PROSITE" id="PS50011">
    <property type="entry name" value="PROTEIN_KINASE_DOM"/>
    <property type="match status" value="1"/>
</dbReference>
<dbReference type="SMART" id="SM00220">
    <property type="entry name" value="S_TKc"/>
    <property type="match status" value="1"/>
</dbReference>
<dbReference type="GO" id="GO:0004715">
    <property type="term" value="F:non-membrane spanning protein tyrosine kinase activity"/>
    <property type="evidence" value="ECO:0007669"/>
    <property type="project" value="UniProtKB-EC"/>
</dbReference>